<sequence>MNILQQVLIRDIEARGGRVFTFDVGTSSLPILQQHAQRKLERMRRYGSRKVKVTIRRSGAMTPIQALAEVRIALRQHRRITGAQ</sequence>
<gene>
    <name evidence="1" type="ORF">GGD69_005258</name>
</gene>
<keyword evidence="1" id="KW-0687">Ribonucleoprotein</keyword>
<organism evidence="1 2">
    <name type="scientific">Paraburkholderia fungorum</name>
    <dbReference type="NCBI Taxonomy" id="134537"/>
    <lineage>
        <taxon>Bacteria</taxon>
        <taxon>Pseudomonadati</taxon>
        <taxon>Pseudomonadota</taxon>
        <taxon>Betaproteobacteria</taxon>
        <taxon>Burkholderiales</taxon>
        <taxon>Burkholderiaceae</taxon>
        <taxon>Paraburkholderia</taxon>
    </lineage>
</organism>
<accession>A0AAW3V0B4</accession>
<dbReference type="EMBL" id="JACIIK010000009">
    <property type="protein sequence ID" value="MBB6204364.1"/>
    <property type="molecule type" value="Genomic_DNA"/>
</dbReference>
<comment type="caution">
    <text evidence="1">The sequence shown here is derived from an EMBL/GenBank/DDBJ whole genome shotgun (WGS) entry which is preliminary data.</text>
</comment>
<evidence type="ECO:0000313" key="2">
    <source>
        <dbReference type="Proteomes" id="UP000518681"/>
    </source>
</evidence>
<protein>
    <submittedName>
        <fullName evidence="1">Ribosomal protein L19E</fullName>
    </submittedName>
</protein>
<dbReference type="RefSeq" id="WP_183800805.1">
    <property type="nucleotide sequence ID" value="NZ_JACIII010000013.1"/>
</dbReference>
<proteinExistence type="predicted"/>
<dbReference type="Proteomes" id="UP000518681">
    <property type="component" value="Unassembled WGS sequence"/>
</dbReference>
<evidence type="ECO:0000313" key="1">
    <source>
        <dbReference type="EMBL" id="MBB6204364.1"/>
    </source>
</evidence>
<name>A0AAW3V0B4_9BURK</name>
<dbReference type="AlphaFoldDB" id="A0AAW3V0B4"/>
<dbReference type="GO" id="GO:0005840">
    <property type="term" value="C:ribosome"/>
    <property type="evidence" value="ECO:0007669"/>
    <property type="project" value="UniProtKB-KW"/>
</dbReference>
<reference evidence="1 2" key="1">
    <citation type="submission" date="2020-08" db="EMBL/GenBank/DDBJ databases">
        <title>Genomic Encyclopedia of Type Strains, Phase IV (KMG-V): Genome sequencing to study the core and pangenomes of soil and plant-associated prokaryotes.</title>
        <authorList>
            <person name="Whitman W."/>
        </authorList>
    </citation>
    <scope>NUCLEOTIDE SEQUENCE [LARGE SCALE GENOMIC DNA]</scope>
    <source>
        <strain evidence="1 2">SEMIA 4013</strain>
    </source>
</reference>
<keyword evidence="1" id="KW-0689">Ribosomal protein</keyword>